<accession>A0A6G1JCH4</accession>
<keyword evidence="2" id="KW-1185">Reference proteome</keyword>
<protein>
    <submittedName>
        <fullName evidence="1">Uncharacterized protein</fullName>
    </submittedName>
</protein>
<gene>
    <name evidence="1" type="ORF">K458DRAFT_171104</name>
</gene>
<sequence>MSYSNPNLAPNNLSWHPPPNYSRKLQCIARTIARLINPQQLVASDASSCTLIHIRAAQQLPHPRTRVSDAGSDGQVSYLAFIVTRPRVARSVQILCFGEVWAIFSTRVFCSGGLLDRGAVFLGVVCVGEPGGRYEMHVSLFRRRFCRPVLATVGSFGYEAPRRAIEPGGGH</sequence>
<evidence type="ECO:0000313" key="2">
    <source>
        <dbReference type="Proteomes" id="UP000799291"/>
    </source>
</evidence>
<dbReference type="Proteomes" id="UP000799291">
    <property type="component" value="Unassembled WGS sequence"/>
</dbReference>
<proteinExistence type="predicted"/>
<dbReference type="EMBL" id="MU005574">
    <property type="protein sequence ID" value="KAF2687839.1"/>
    <property type="molecule type" value="Genomic_DNA"/>
</dbReference>
<dbReference type="AlphaFoldDB" id="A0A6G1JCH4"/>
<organism evidence="1 2">
    <name type="scientific">Lentithecium fluviatile CBS 122367</name>
    <dbReference type="NCBI Taxonomy" id="1168545"/>
    <lineage>
        <taxon>Eukaryota</taxon>
        <taxon>Fungi</taxon>
        <taxon>Dikarya</taxon>
        <taxon>Ascomycota</taxon>
        <taxon>Pezizomycotina</taxon>
        <taxon>Dothideomycetes</taxon>
        <taxon>Pleosporomycetidae</taxon>
        <taxon>Pleosporales</taxon>
        <taxon>Massarineae</taxon>
        <taxon>Lentitheciaceae</taxon>
        <taxon>Lentithecium</taxon>
    </lineage>
</organism>
<reference evidence="1" key="1">
    <citation type="journal article" date="2020" name="Stud. Mycol.">
        <title>101 Dothideomycetes genomes: a test case for predicting lifestyles and emergence of pathogens.</title>
        <authorList>
            <person name="Haridas S."/>
            <person name="Albert R."/>
            <person name="Binder M."/>
            <person name="Bloem J."/>
            <person name="Labutti K."/>
            <person name="Salamov A."/>
            <person name="Andreopoulos B."/>
            <person name="Baker S."/>
            <person name="Barry K."/>
            <person name="Bills G."/>
            <person name="Bluhm B."/>
            <person name="Cannon C."/>
            <person name="Castanera R."/>
            <person name="Culley D."/>
            <person name="Daum C."/>
            <person name="Ezra D."/>
            <person name="Gonzalez J."/>
            <person name="Henrissat B."/>
            <person name="Kuo A."/>
            <person name="Liang C."/>
            <person name="Lipzen A."/>
            <person name="Lutzoni F."/>
            <person name="Magnuson J."/>
            <person name="Mondo S."/>
            <person name="Nolan M."/>
            <person name="Ohm R."/>
            <person name="Pangilinan J."/>
            <person name="Park H.-J."/>
            <person name="Ramirez L."/>
            <person name="Alfaro M."/>
            <person name="Sun H."/>
            <person name="Tritt A."/>
            <person name="Yoshinaga Y."/>
            <person name="Zwiers L.-H."/>
            <person name="Turgeon B."/>
            <person name="Goodwin S."/>
            <person name="Spatafora J."/>
            <person name="Crous P."/>
            <person name="Grigoriev I."/>
        </authorList>
    </citation>
    <scope>NUCLEOTIDE SEQUENCE</scope>
    <source>
        <strain evidence="1">CBS 122367</strain>
    </source>
</reference>
<evidence type="ECO:0000313" key="1">
    <source>
        <dbReference type="EMBL" id="KAF2687839.1"/>
    </source>
</evidence>
<name>A0A6G1JCH4_9PLEO</name>